<sequence length="54" mass="6232">MQSDVEKLETLLLTKKIQLNVAEKVKLSKLFVASLRKEIRKLSTLLELAKHKNI</sequence>
<evidence type="ECO:0008006" key="3">
    <source>
        <dbReference type="Google" id="ProtNLM"/>
    </source>
</evidence>
<dbReference type="Proteomes" id="UP000199533">
    <property type="component" value="Unassembled WGS sequence"/>
</dbReference>
<evidence type="ECO:0000313" key="1">
    <source>
        <dbReference type="EMBL" id="SFL28403.1"/>
    </source>
</evidence>
<dbReference type="AlphaFoldDB" id="A0A1I4GFT2"/>
<evidence type="ECO:0000313" key="2">
    <source>
        <dbReference type="Proteomes" id="UP000199533"/>
    </source>
</evidence>
<proteinExistence type="predicted"/>
<reference evidence="2" key="1">
    <citation type="submission" date="2016-10" db="EMBL/GenBank/DDBJ databases">
        <authorList>
            <person name="Varghese N."/>
            <person name="Submissions S."/>
        </authorList>
    </citation>
    <scope>NUCLEOTIDE SEQUENCE [LARGE SCALE GENOMIC DNA]</scope>
    <source>
        <strain evidence="2">Nm69</strain>
    </source>
</reference>
<protein>
    <recommendedName>
        <fullName evidence="3">50S ribosomal protein L29</fullName>
    </recommendedName>
</protein>
<organism evidence="1 2">
    <name type="scientific">Nitrosomonas aestuarii</name>
    <dbReference type="NCBI Taxonomy" id="52441"/>
    <lineage>
        <taxon>Bacteria</taxon>
        <taxon>Pseudomonadati</taxon>
        <taxon>Pseudomonadota</taxon>
        <taxon>Betaproteobacteria</taxon>
        <taxon>Nitrosomonadales</taxon>
        <taxon>Nitrosomonadaceae</taxon>
        <taxon>Nitrosomonas</taxon>
    </lineage>
</organism>
<name>A0A1I4GFT2_9PROT</name>
<accession>A0A1I4GFT2</accession>
<keyword evidence="2" id="KW-1185">Reference proteome</keyword>
<dbReference type="EMBL" id="FOSP01000053">
    <property type="protein sequence ID" value="SFL28403.1"/>
    <property type="molecule type" value="Genomic_DNA"/>
</dbReference>
<gene>
    <name evidence="1" type="ORF">SAMN05216302_105312</name>
</gene>